<proteinExistence type="predicted"/>
<sequence length="146" mass="15097">MNGFWRTWLNGWCAVVALFGILLAGGAAEATSGPVRALLDLLNGPELLVIDGPMRFALAVLGAVTIGWSLTLYAAIDAARRLGPAGGPIWRMILASALVWFVIDSALSMATGFSLNLIPNTLFVAGLIAPLAAGGVLRPSTAQALP</sequence>
<reference evidence="2 3" key="1">
    <citation type="submission" date="2020-08" db="EMBL/GenBank/DDBJ databases">
        <title>Genomic Encyclopedia of Type Strains, Phase IV (KMG-IV): sequencing the most valuable type-strain genomes for metagenomic binning, comparative biology and taxonomic classification.</title>
        <authorList>
            <person name="Goeker M."/>
        </authorList>
    </citation>
    <scope>NUCLEOTIDE SEQUENCE [LARGE SCALE GENOMIC DNA]</scope>
    <source>
        <strain evidence="2 3">DSM 21793</strain>
    </source>
</reference>
<dbReference type="RefSeq" id="WP_183769535.1">
    <property type="nucleotide sequence ID" value="NZ_JACIDK010000001.1"/>
</dbReference>
<organism evidence="2 3">
    <name type="scientific">Phenylobacterium haematophilum</name>
    <dbReference type="NCBI Taxonomy" id="98513"/>
    <lineage>
        <taxon>Bacteria</taxon>
        <taxon>Pseudomonadati</taxon>
        <taxon>Pseudomonadota</taxon>
        <taxon>Alphaproteobacteria</taxon>
        <taxon>Caulobacterales</taxon>
        <taxon>Caulobacteraceae</taxon>
        <taxon>Phenylobacterium</taxon>
    </lineage>
</organism>
<feature type="transmembrane region" description="Helical" evidence="1">
    <location>
        <begin position="117"/>
        <end position="137"/>
    </location>
</feature>
<feature type="transmembrane region" description="Helical" evidence="1">
    <location>
        <begin position="88"/>
        <end position="111"/>
    </location>
</feature>
<dbReference type="AlphaFoldDB" id="A0A839ZWH4"/>
<evidence type="ECO:0000313" key="3">
    <source>
        <dbReference type="Proteomes" id="UP000530564"/>
    </source>
</evidence>
<keyword evidence="1" id="KW-0812">Transmembrane</keyword>
<accession>A0A839ZWH4</accession>
<comment type="caution">
    <text evidence="2">The sequence shown here is derived from an EMBL/GenBank/DDBJ whole genome shotgun (WGS) entry which is preliminary data.</text>
</comment>
<keyword evidence="1" id="KW-0472">Membrane</keyword>
<evidence type="ECO:0000313" key="2">
    <source>
        <dbReference type="EMBL" id="MBB3889527.1"/>
    </source>
</evidence>
<name>A0A839ZWH4_9CAUL</name>
<dbReference type="EMBL" id="JACIDK010000001">
    <property type="protein sequence ID" value="MBB3889527.1"/>
    <property type="molecule type" value="Genomic_DNA"/>
</dbReference>
<protein>
    <submittedName>
        <fullName evidence="2">Uncharacterized protein</fullName>
    </submittedName>
</protein>
<gene>
    <name evidence="2" type="ORF">GGQ61_000224</name>
</gene>
<dbReference type="Proteomes" id="UP000530564">
    <property type="component" value="Unassembled WGS sequence"/>
</dbReference>
<feature type="transmembrane region" description="Helical" evidence="1">
    <location>
        <begin position="56"/>
        <end position="76"/>
    </location>
</feature>
<keyword evidence="1" id="KW-1133">Transmembrane helix</keyword>
<keyword evidence="3" id="KW-1185">Reference proteome</keyword>
<evidence type="ECO:0000256" key="1">
    <source>
        <dbReference type="SAM" id="Phobius"/>
    </source>
</evidence>